<dbReference type="GO" id="GO:0006310">
    <property type="term" value="P:DNA recombination"/>
    <property type="evidence" value="ECO:0007669"/>
    <property type="project" value="UniProtKB-KW"/>
</dbReference>
<protein>
    <recommendedName>
        <fullName evidence="1">ATP-dependent DNA helicase</fullName>
        <ecNumber evidence="1">5.6.2.3</ecNumber>
    </recommendedName>
</protein>
<feature type="region of interest" description="Disordered" evidence="2">
    <location>
        <begin position="1068"/>
        <end position="1110"/>
    </location>
</feature>
<keyword evidence="1" id="KW-0067">ATP-binding</keyword>
<dbReference type="Gene3D" id="3.40.50.300">
    <property type="entry name" value="P-loop containing nucleotide triphosphate hydrolases"/>
    <property type="match status" value="1"/>
</dbReference>
<dbReference type="GO" id="GO:0005524">
    <property type="term" value="F:ATP binding"/>
    <property type="evidence" value="ECO:0007669"/>
    <property type="project" value="UniProtKB-KW"/>
</dbReference>
<dbReference type="PANTHER" id="PTHR33266:SF1">
    <property type="entry name" value="F-BOX DOMAIN-CONTAINING PROTEIN"/>
    <property type="match status" value="1"/>
</dbReference>
<feature type="region of interest" description="Disordered" evidence="2">
    <location>
        <begin position="763"/>
        <end position="782"/>
    </location>
</feature>
<evidence type="ECO:0000259" key="3">
    <source>
        <dbReference type="Pfam" id="PF05970"/>
    </source>
</evidence>
<feature type="region of interest" description="Disordered" evidence="2">
    <location>
        <begin position="1"/>
        <end position="26"/>
    </location>
</feature>
<dbReference type="VEuPathDB" id="FungiDB:Z518_02640"/>
<evidence type="ECO:0000313" key="5">
    <source>
        <dbReference type="Proteomes" id="UP000053617"/>
    </source>
</evidence>
<dbReference type="InterPro" id="IPR027417">
    <property type="entry name" value="P-loop_NTPase"/>
</dbReference>
<feature type="compositionally biased region" description="Acidic residues" evidence="2">
    <location>
        <begin position="1071"/>
        <end position="1095"/>
    </location>
</feature>
<dbReference type="GO" id="GO:0016887">
    <property type="term" value="F:ATP hydrolysis activity"/>
    <property type="evidence" value="ECO:0007669"/>
    <property type="project" value="RHEA"/>
</dbReference>
<feature type="compositionally biased region" description="Basic and acidic residues" evidence="2">
    <location>
        <begin position="1096"/>
        <end position="1108"/>
    </location>
</feature>
<dbReference type="PANTHER" id="PTHR33266">
    <property type="entry name" value="CHROMOSOME 15, WHOLE GENOME SHOTGUN SEQUENCE"/>
    <property type="match status" value="1"/>
</dbReference>
<accession>A0A0D2IXD6</accession>
<dbReference type="OrthoDB" id="5344887at2759"/>
<keyword evidence="1" id="KW-0547">Nucleotide-binding</keyword>
<sequence>MSTPSESGTGYTGTGSQAAQVNPVTPEKEPIVLSNSEMWELYQWLTKNHPKEWKEELQHTSITELCRWLEKKNPKEYEKLLPSLAKKAMTKTDINNPAFHVLTSPQKRAIFHALQKDWNNAYFPHSLVALRDLIRRYQLLDVSKYYAKTLVFVQSSGTGKSRLADAFGQLCPMINFILREPGTSGFPPPDKEILSFLREKRPDNIPEPASLQGTSGDSLERRAIVAWNHTLAAALLQASFEIFNIWVESKPFSEMTLEKLAGDRHAEMAPLALATDANDTQNQRSKMRIEFCESVAKRARAIANDLIFSPAWVEKFDDDRSSSIRRQFEMAWTEPLDPLTGLLNAAENLIKNIQQCRNVSDTNSLLVIVFDEASSLIEKGFSGEPRTGLYVALNRVISCLKKFRMWSFFLSTESLIGHLVPPNNIIRTGDYSRDRSARVSFTQPAELMRFPPFVSLQLDIEDRRRMQNPILRKEELVKSLKRFADLEHMALFGRPLWYAYICQKQNMIDVAKLKLLGGQQRSEYNDLDPNHVFAALSFRLSLDVCRQNPATLSFTREAVNSFMRVVISMDHETGMMDTTTPSEPVLAKAAMEHLCIEGRWSLSISTLCMVLLEKGLIEKGRKGELYARLVLILAHDWVRWAREPVFPPTFTVCDFLMALYAKDHHGSIREIPKRTLEARMNFTHFLSTDTQLTPEDIPALCRDLLRRSAAMQLCWNQETYDILIPVYYGTEDETFDPSNCGVIVVQVKNKENATTPREIFEEEFINDSPKTSNSGKSKEKSSDRKPMKFVFTQMANPILFLLFDLGVVRSSAAYAPLVQVMHSANGKQPDLWAIHSRGHGHTIFGCLEHFKATDSSERFFAAIQTGNTLADRLSQRNRVFSEINENFRYESEARMQEVEAELTGSKRKERTGLVRTGGLPSPSPDSGSAFVAGSRQPRLPAEEVQDDLIVLESGDISARRSVLRRYRDRLTDTRNGNAALRDLSLLSCLQFWDWLKWKIRPRASSRVINYYPRYPNDPKSQSYSDHCRVKLMLHHPFTDWSDLLSVENESYGSYIDAFRACRRLHTHPPDFYDDPEGEGSDSDSSSDDEDPPEEAANEHPLADFEVLARRRPGADLPTRGDLLDGLGSREIDRAYDWSTHIGRYGDLRPDVWEQIKAENPIELVVDVNSSPEPLNREQRKLYDMIVTHYTNEISLTRHSAPPQLLLNVDGEAGTGKTFTLLKACARIQEIATAAGKGNPVFRAAPTGIAAFNIVGKTLHSLLRLPVKMTTSDLSVATLQLLQASFASCRFLIIDEKSMIDLKTLCPMHRYLLDISRMSLSAFLIGYTVVYFMSHESYGTGHRDQHRLHTVHRLDPMEDIVWHRTP</sequence>
<feature type="domain" description="DNA helicase Pif1-like DEAD-box helicase" evidence="3">
    <location>
        <begin position="1174"/>
        <end position="1329"/>
    </location>
</feature>
<proteinExistence type="inferred from homology"/>
<dbReference type="EMBL" id="KN847476">
    <property type="protein sequence ID" value="KIX07986.1"/>
    <property type="molecule type" value="Genomic_DNA"/>
</dbReference>
<dbReference type="GO" id="GO:0006281">
    <property type="term" value="P:DNA repair"/>
    <property type="evidence" value="ECO:0007669"/>
    <property type="project" value="UniProtKB-KW"/>
</dbReference>
<keyword evidence="1" id="KW-0227">DNA damage</keyword>
<evidence type="ECO:0000256" key="2">
    <source>
        <dbReference type="SAM" id="MobiDB-lite"/>
    </source>
</evidence>
<evidence type="ECO:0000256" key="1">
    <source>
        <dbReference type="RuleBase" id="RU363044"/>
    </source>
</evidence>
<dbReference type="SUPFAM" id="SSF52540">
    <property type="entry name" value="P-loop containing nucleoside triphosphate hydrolases"/>
    <property type="match status" value="1"/>
</dbReference>
<keyword evidence="1" id="KW-0234">DNA repair</keyword>
<dbReference type="RefSeq" id="XP_013275122.1">
    <property type="nucleotide sequence ID" value="XM_013419668.1"/>
</dbReference>
<organism evidence="4 5">
    <name type="scientific">Rhinocladiella mackenziei CBS 650.93</name>
    <dbReference type="NCBI Taxonomy" id="1442369"/>
    <lineage>
        <taxon>Eukaryota</taxon>
        <taxon>Fungi</taxon>
        <taxon>Dikarya</taxon>
        <taxon>Ascomycota</taxon>
        <taxon>Pezizomycotina</taxon>
        <taxon>Eurotiomycetes</taxon>
        <taxon>Chaetothyriomycetidae</taxon>
        <taxon>Chaetothyriales</taxon>
        <taxon>Herpotrichiellaceae</taxon>
        <taxon>Rhinocladiella</taxon>
    </lineage>
</organism>
<dbReference type="GO" id="GO:0000723">
    <property type="term" value="P:telomere maintenance"/>
    <property type="evidence" value="ECO:0007669"/>
    <property type="project" value="InterPro"/>
</dbReference>
<comment type="catalytic activity">
    <reaction evidence="1">
        <text>ATP + H2O = ADP + phosphate + H(+)</text>
        <dbReference type="Rhea" id="RHEA:13065"/>
        <dbReference type="ChEBI" id="CHEBI:15377"/>
        <dbReference type="ChEBI" id="CHEBI:15378"/>
        <dbReference type="ChEBI" id="CHEBI:30616"/>
        <dbReference type="ChEBI" id="CHEBI:43474"/>
        <dbReference type="ChEBI" id="CHEBI:456216"/>
        <dbReference type="EC" id="5.6.2.3"/>
    </reaction>
</comment>
<feature type="compositionally biased region" description="Low complexity" evidence="2">
    <location>
        <begin position="917"/>
        <end position="928"/>
    </location>
</feature>
<gene>
    <name evidence="4" type="ORF">Z518_02640</name>
</gene>
<name>A0A0D2IXD6_9EURO</name>
<keyword evidence="1" id="KW-0347">Helicase</keyword>
<keyword evidence="1" id="KW-0378">Hydrolase</keyword>
<dbReference type="EC" id="5.6.2.3" evidence="1"/>
<evidence type="ECO:0000313" key="4">
    <source>
        <dbReference type="EMBL" id="KIX07986.1"/>
    </source>
</evidence>
<feature type="region of interest" description="Disordered" evidence="2">
    <location>
        <begin position="900"/>
        <end position="933"/>
    </location>
</feature>
<dbReference type="Proteomes" id="UP000053617">
    <property type="component" value="Unassembled WGS sequence"/>
</dbReference>
<comment type="similarity">
    <text evidence="1">Belongs to the helicase family.</text>
</comment>
<dbReference type="GeneID" id="25290711"/>
<keyword evidence="5" id="KW-1185">Reference proteome</keyword>
<reference evidence="4 5" key="1">
    <citation type="submission" date="2015-01" db="EMBL/GenBank/DDBJ databases">
        <title>The Genome Sequence of Rhinocladiella mackenzie CBS 650.93.</title>
        <authorList>
            <consortium name="The Broad Institute Genomics Platform"/>
            <person name="Cuomo C."/>
            <person name="de Hoog S."/>
            <person name="Gorbushina A."/>
            <person name="Stielow B."/>
            <person name="Teixiera M."/>
            <person name="Abouelleil A."/>
            <person name="Chapman S.B."/>
            <person name="Priest M."/>
            <person name="Young S.K."/>
            <person name="Wortman J."/>
            <person name="Nusbaum C."/>
            <person name="Birren B."/>
        </authorList>
    </citation>
    <scope>NUCLEOTIDE SEQUENCE [LARGE SCALE GENOMIC DNA]</scope>
    <source>
        <strain evidence="4 5">CBS 650.93</strain>
    </source>
</reference>
<dbReference type="HOGENOM" id="CLU_256720_0_0_1"/>
<dbReference type="STRING" id="1442369.A0A0D2IXD6"/>
<dbReference type="GO" id="GO:0043139">
    <property type="term" value="F:5'-3' DNA helicase activity"/>
    <property type="evidence" value="ECO:0007669"/>
    <property type="project" value="UniProtKB-EC"/>
</dbReference>
<dbReference type="Pfam" id="PF05970">
    <property type="entry name" value="PIF1"/>
    <property type="match status" value="1"/>
</dbReference>
<keyword evidence="1" id="KW-0233">DNA recombination</keyword>
<comment type="cofactor">
    <cofactor evidence="1">
        <name>Mg(2+)</name>
        <dbReference type="ChEBI" id="CHEBI:18420"/>
    </cofactor>
</comment>
<dbReference type="InterPro" id="IPR010285">
    <property type="entry name" value="DNA_helicase_pif1-like_DEAD"/>
</dbReference>